<dbReference type="KEGG" id="obi:106875367"/>
<feature type="region of interest" description="Disordered" evidence="1">
    <location>
        <begin position="46"/>
        <end position="131"/>
    </location>
</feature>
<dbReference type="OrthoDB" id="6118545at2759"/>
<organism evidence="2">
    <name type="scientific">Octopus bimaculoides</name>
    <name type="common">California two-spotted octopus</name>
    <dbReference type="NCBI Taxonomy" id="37653"/>
    <lineage>
        <taxon>Eukaryota</taxon>
        <taxon>Metazoa</taxon>
        <taxon>Spiralia</taxon>
        <taxon>Lophotrochozoa</taxon>
        <taxon>Mollusca</taxon>
        <taxon>Cephalopoda</taxon>
        <taxon>Coleoidea</taxon>
        <taxon>Octopodiformes</taxon>
        <taxon>Octopoda</taxon>
        <taxon>Incirrata</taxon>
        <taxon>Octopodidae</taxon>
        <taxon>Octopus</taxon>
    </lineage>
</organism>
<evidence type="ECO:0000256" key="1">
    <source>
        <dbReference type="SAM" id="MobiDB-lite"/>
    </source>
</evidence>
<name>A0A0L8GRJ8_OCTBM</name>
<dbReference type="EMBL" id="KQ420820">
    <property type="protein sequence ID" value="KOF79225.1"/>
    <property type="molecule type" value="Genomic_DNA"/>
</dbReference>
<gene>
    <name evidence="2" type="ORF">OCBIM_22029761mg</name>
</gene>
<sequence>MTSVDLPLILSNAPQNSRPLIETRTKNMAQNFNTWKLEVVSKNVGSKNVSKYPPLSQIPSDSRKKTPPPVDKTISSARDFRSPRTQQLVPTSAQSKQKGLYNGSTNRPTLVHSYSTPTMSSTSRLKTPRSACVSTKTLGSRGKVTAESGSSQTENSIVPIKSFNSLCSLRDNGLPNKPSSGLNSPRLSNITSLSSPRQLLNAGASKQSKKTPNTARGFASKPLARSFNRAGKSINKKVTTENKKNQPHSNHVDDTDERIINWLIGVEDSEPEEPVAPFIEYSDQPLQTDIAVHIVYNGD</sequence>
<accession>A0A0L8GRJ8</accession>
<evidence type="ECO:0000313" key="2">
    <source>
        <dbReference type="EMBL" id="KOF79225.1"/>
    </source>
</evidence>
<proteinExistence type="predicted"/>
<dbReference type="AlphaFoldDB" id="A0A0L8GRJ8"/>
<protein>
    <submittedName>
        <fullName evidence="2">Uncharacterized protein</fullName>
    </submittedName>
</protein>
<feature type="compositionally biased region" description="Polar residues" evidence="1">
    <location>
        <begin position="83"/>
        <end position="125"/>
    </location>
</feature>
<reference evidence="2" key="1">
    <citation type="submission" date="2015-07" db="EMBL/GenBank/DDBJ databases">
        <title>MeaNS - Measles Nucleotide Surveillance Program.</title>
        <authorList>
            <person name="Tran T."/>
            <person name="Druce J."/>
        </authorList>
    </citation>
    <scope>NUCLEOTIDE SEQUENCE</scope>
    <source>
        <strain evidence="2">UCB-OBI-ISO-001</strain>
        <tissue evidence="2">Gonad</tissue>
    </source>
</reference>
<feature type="region of interest" description="Disordered" evidence="1">
    <location>
        <begin position="171"/>
        <end position="218"/>
    </location>
</feature>
<feature type="compositionally biased region" description="Polar residues" evidence="1">
    <location>
        <begin position="177"/>
        <end position="214"/>
    </location>
</feature>